<dbReference type="CDD" id="cd04301">
    <property type="entry name" value="NAT_SF"/>
    <property type="match status" value="1"/>
</dbReference>
<organism evidence="2 3">
    <name type="scientific">Neonectria magnoliae</name>
    <dbReference type="NCBI Taxonomy" id="2732573"/>
    <lineage>
        <taxon>Eukaryota</taxon>
        <taxon>Fungi</taxon>
        <taxon>Dikarya</taxon>
        <taxon>Ascomycota</taxon>
        <taxon>Pezizomycotina</taxon>
        <taxon>Sordariomycetes</taxon>
        <taxon>Hypocreomycetidae</taxon>
        <taxon>Hypocreales</taxon>
        <taxon>Nectriaceae</taxon>
        <taxon>Neonectria</taxon>
    </lineage>
</organism>
<sequence>MKARKEMFITKFGEKQLSLRQMATLPGYRRRGAASTLLKWGMDRARKEGIALSMFAGNMGKLLYIKFGFKELGRVKIQVPGNDEVIYEIAMGKSSTLGGYSTVFLAHASPTTRQPVTSVESVLLHVKLARENLEMAGLSDRVEVIEGYGAEVLPALVEASFA</sequence>
<dbReference type="InterPro" id="IPR052523">
    <property type="entry name" value="Trichothecene_AcTrans"/>
</dbReference>
<gene>
    <name evidence="2" type="ORF">QQZ08_010553</name>
</gene>
<evidence type="ECO:0000313" key="3">
    <source>
        <dbReference type="Proteomes" id="UP001498421"/>
    </source>
</evidence>
<dbReference type="Gene3D" id="3.40.50.150">
    <property type="entry name" value="Vaccinia Virus protein VP39"/>
    <property type="match status" value="1"/>
</dbReference>
<comment type="caution">
    <text evidence="2">The sequence shown here is derived from an EMBL/GenBank/DDBJ whole genome shotgun (WGS) entry which is preliminary data.</text>
</comment>
<dbReference type="InterPro" id="IPR000182">
    <property type="entry name" value="GNAT_dom"/>
</dbReference>
<protein>
    <recommendedName>
        <fullName evidence="1">N-acetyltransferase domain-containing protein</fullName>
    </recommendedName>
</protein>
<keyword evidence="3" id="KW-1185">Reference proteome</keyword>
<dbReference type="PANTHER" id="PTHR42791">
    <property type="entry name" value="GNAT FAMILY ACETYLTRANSFERASE"/>
    <property type="match status" value="1"/>
</dbReference>
<dbReference type="PANTHER" id="PTHR42791:SF1">
    <property type="entry name" value="N-ACETYLTRANSFERASE DOMAIN-CONTAINING PROTEIN"/>
    <property type="match status" value="1"/>
</dbReference>
<dbReference type="Gene3D" id="3.40.630.30">
    <property type="match status" value="1"/>
</dbReference>
<dbReference type="SUPFAM" id="SSF53335">
    <property type="entry name" value="S-adenosyl-L-methionine-dependent methyltransferases"/>
    <property type="match status" value="1"/>
</dbReference>
<dbReference type="Proteomes" id="UP001498421">
    <property type="component" value="Unassembled WGS sequence"/>
</dbReference>
<name>A0ABR1HH20_9HYPO</name>
<feature type="domain" description="N-acetyltransferase" evidence="1">
    <location>
        <begin position="1"/>
        <end position="92"/>
    </location>
</feature>
<dbReference type="InterPro" id="IPR029063">
    <property type="entry name" value="SAM-dependent_MTases_sf"/>
</dbReference>
<accession>A0ABR1HH20</accession>
<dbReference type="InterPro" id="IPR016181">
    <property type="entry name" value="Acyl_CoA_acyltransferase"/>
</dbReference>
<proteinExistence type="predicted"/>
<dbReference type="EMBL" id="JAZAVK010000139">
    <property type="protein sequence ID" value="KAK7420139.1"/>
    <property type="molecule type" value="Genomic_DNA"/>
</dbReference>
<evidence type="ECO:0000313" key="2">
    <source>
        <dbReference type="EMBL" id="KAK7420139.1"/>
    </source>
</evidence>
<evidence type="ECO:0000259" key="1">
    <source>
        <dbReference type="PROSITE" id="PS51186"/>
    </source>
</evidence>
<dbReference type="SUPFAM" id="SSF55729">
    <property type="entry name" value="Acyl-CoA N-acyltransferases (Nat)"/>
    <property type="match status" value="1"/>
</dbReference>
<dbReference type="PROSITE" id="PS51186">
    <property type="entry name" value="GNAT"/>
    <property type="match status" value="1"/>
</dbReference>
<reference evidence="2 3" key="1">
    <citation type="journal article" date="2025" name="Microbiol. Resour. Announc.">
        <title>Draft genome sequences for Neonectria magnoliae and Neonectria punicea, canker pathogens of Liriodendron tulipifera and Acer saccharum in West Virginia.</title>
        <authorList>
            <person name="Petronek H.M."/>
            <person name="Kasson M.T."/>
            <person name="Metheny A.M."/>
            <person name="Stauder C.M."/>
            <person name="Lovett B."/>
            <person name="Lynch S.C."/>
            <person name="Garnas J.R."/>
            <person name="Kasson L.R."/>
            <person name="Stajich J.E."/>
        </authorList>
    </citation>
    <scope>NUCLEOTIDE SEQUENCE [LARGE SCALE GENOMIC DNA]</scope>
    <source>
        <strain evidence="2 3">NRRL 64651</strain>
    </source>
</reference>
<dbReference type="Pfam" id="PF13508">
    <property type="entry name" value="Acetyltransf_7"/>
    <property type="match status" value="1"/>
</dbReference>